<dbReference type="InterPro" id="IPR029061">
    <property type="entry name" value="THDP-binding"/>
</dbReference>
<evidence type="ECO:0000259" key="5">
    <source>
        <dbReference type="Pfam" id="PF02775"/>
    </source>
</evidence>
<evidence type="ECO:0000256" key="3">
    <source>
        <dbReference type="RuleBase" id="RU362132"/>
    </source>
</evidence>
<dbReference type="SUPFAM" id="SSF52518">
    <property type="entry name" value="Thiamin diphosphate-binding fold (THDP-binding)"/>
    <property type="match status" value="2"/>
</dbReference>
<dbReference type="InterPro" id="IPR011766">
    <property type="entry name" value="TPP_enzyme_TPP-bd"/>
</dbReference>
<dbReference type="Pfam" id="PF00205">
    <property type="entry name" value="TPP_enzyme_M"/>
    <property type="match status" value="1"/>
</dbReference>
<feature type="domain" description="Thiamine pyrophosphate enzyme N-terminal TPP-binding" evidence="6">
    <location>
        <begin position="5"/>
        <end position="117"/>
    </location>
</feature>
<dbReference type="GO" id="GO:0009097">
    <property type="term" value="P:isoleucine biosynthetic process"/>
    <property type="evidence" value="ECO:0007669"/>
    <property type="project" value="TreeGrafter"/>
</dbReference>
<evidence type="ECO:0000256" key="2">
    <source>
        <dbReference type="ARBA" id="ARBA00023052"/>
    </source>
</evidence>
<evidence type="ECO:0000313" key="7">
    <source>
        <dbReference type="EMBL" id="TDY61160.1"/>
    </source>
</evidence>
<protein>
    <submittedName>
        <fullName evidence="7">Acetolactate synthase-1/2/3 large subunit</fullName>
    </submittedName>
</protein>
<sequence>MAGNTGGRTAVRVLERMNISVLFGIPGIHNLSLYEGLASGPIRHITTRHEQGAGFMAYGWGKSTGTPGVVLAITGPGLTNILTPLGQAFHDSVPMVAVTTQIPSRFLSGRSGYLHELRDSTVMSSSVAKGSFRASSPEEIPLLVERALRLSVEGRPGPVHVEIPLDYLDEPCGLPAGEPVRGEGHPLPEGLAGEAARSLSAARSPFIIAGGGAAGAAEAVRLLAEKLSAPVALTSAGKGILPDDHPLCLGARLHFPAVKELLRNSDCILALGTELSPTDLWEEEFLFPDGMISVDTDGGFASSRKGLFLGGRCEEVVPMLAGAVNDRGGVSFPGRTAVLGECREALGSVLGVEEELPLLLDTVSALAGALGAEGVLWADMTGAAYCAISEYPCSRPRTFLHPVGFGTLGAALPGGLGTKCAFPDRRVAVLTGDGGFQFTLPELAVGVQEKICLPVVLWNDGGFGEIRRTQDRKGGPRIAVDHWNPDFRSLAQAYGIPYFAPEGGAGIGQALESAFEVSTPSIIEVKVRKGARI</sequence>
<feature type="domain" description="Thiamine pyrophosphate enzyme TPP-binding" evidence="5">
    <location>
        <begin position="390"/>
        <end position="525"/>
    </location>
</feature>
<evidence type="ECO:0000259" key="4">
    <source>
        <dbReference type="Pfam" id="PF00205"/>
    </source>
</evidence>
<keyword evidence="2 3" id="KW-0786">Thiamine pyrophosphate</keyword>
<dbReference type="Pfam" id="PF02776">
    <property type="entry name" value="TPP_enzyme_N"/>
    <property type="match status" value="1"/>
</dbReference>
<dbReference type="InterPro" id="IPR012001">
    <property type="entry name" value="Thiamin_PyroP_enz_TPP-bd_dom"/>
</dbReference>
<evidence type="ECO:0000313" key="8">
    <source>
        <dbReference type="Proteomes" id="UP000295066"/>
    </source>
</evidence>
<dbReference type="Gene3D" id="3.40.50.1220">
    <property type="entry name" value="TPP-binding domain"/>
    <property type="match status" value="1"/>
</dbReference>
<evidence type="ECO:0000259" key="6">
    <source>
        <dbReference type="Pfam" id="PF02776"/>
    </source>
</evidence>
<comment type="caution">
    <text evidence="7">The sequence shown here is derived from an EMBL/GenBank/DDBJ whole genome shotgun (WGS) entry which is preliminary data.</text>
</comment>
<proteinExistence type="inferred from homology"/>
<dbReference type="GO" id="GO:0050660">
    <property type="term" value="F:flavin adenine dinucleotide binding"/>
    <property type="evidence" value="ECO:0007669"/>
    <property type="project" value="TreeGrafter"/>
</dbReference>
<dbReference type="GO" id="GO:0009099">
    <property type="term" value="P:L-valine biosynthetic process"/>
    <property type="evidence" value="ECO:0007669"/>
    <property type="project" value="TreeGrafter"/>
</dbReference>
<dbReference type="OrthoDB" id="4494979at2"/>
<dbReference type="InterPro" id="IPR012000">
    <property type="entry name" value="Thiamin_PyroP_enz_cen_dom"/>
</dbReference>
<dbReference type="CDD" id="cd00568">
    <property type="entry name" value="TPP_enzymes"/>
    <property type="match status" value="1"/>
</dbReference>
<comment type="similarity">
    <text evidence="1 3">Belongs to the TPP enzyme family.</text>
</comment>
<dbReference type="AlphaFoldDB" id="A0A4R8M6Y7"/>
<dbReference type="GO" id="GO:0000287">
    <property type="term" value="F:magnesium ion binding"/>
    <property type="evidence" value="ECO:0007669"/>
    <property type="project" value="InterPro"/>
</dbReference>
<dbReference type="GO" id="GO:0030976">
    <property type="term" value="F:thiamine pyrophosphate binding"/>
    <property type="evidence" value="ECO:0007669"/>
    <property type="project" value="InterPro"/>
</dbReference>
<dbReference type="PANTHER" id="PTHR18968">
    <property type="entry name" value="THIAMINE PYROPHOSPHATE ENZYMES"/>
    <property type="match status" value="1"/>
</dbReference>
<dbReference type="FunFam" id="3.40.50.970:FF:000007">
    <property type="entry name" value="Acetolactate synthase"/>
    <property type="match status" value="1"/>
</dbReference>
<dbReference type="RefSeq" id="WP_133957216.1">
    <property type="nucleotide sequence ID" value="NZ_SORI01000006.1"/>
</dbReference>
<dbReference type="SUPFAM" id="SSF52467">
    <property type="entry name" value="DHS-like NAD/FAD-binding domain"/>
    <property type="match status" value="1"/>
</dbReference>
<reference evidence="7 8" key="1">
    <citation type="submission" date="2019-03" db="EMBL/GenBank/DDBJ databases">
        <title>Genomic Encyclopedia of Type Strains, Phase IV (KMG-IV): sequencing the most valuable type-strain genomes for metagenomic binning, comparative biology and taxonomic classification.</title>
        <authorList>
            <person name="Goeker M."/>
        </authorList>
    </citation>
    <scope>NUCLEOTIDE SEQUENCE [LARGE SCALE GENOMIC DNA]</scope>
    <source>
        <strain evidence="7 8">DSM 25964</strain>
    </source>
</reference>
<evidence type="ECO:0000256" key="1">
    <source>
        <dbReference type="ARBA" id="ARBA00007812"/>
    </source>
</evidence>
<dbReference type="InterPro" id="IPR029035">
    <property type="entry name" value="DHS-like_NAD/FAD-binding_dom"/>
</dbReference>
<dbReference type="PANTHER" id="PTHR18968:SF13">
    <property type="entry name" value="ACETOLACTATE SYNTHASE CATALYTIC SUBUNIT, MITOCHONDRIAL"/>
    <property type="match status" value="1"/>
</dbReference>
<dbReference type="Pfam" id="PF02775">
    <property type="entry name" value="TPP_enzyme_C"/>
    <property type="match status" value="1"/>
</dbReference>
<feature type="domain" description="Thiamine pyrophosphate enzyme central" evidence="4">
    <location>
        <begin position="194"/>
        <end position="304"/>
    </location>
</feature>
<dbReference type="Proteomes" id="UP000295066">
    <property type="component" value="Unassembled WGS sequence"/>
</dbReference>
<dbReference type="Gene3D" id="3.40.50.970">
    <property type="match status" value="2"/>
</dbReference>
<keyword evidence="8" id="KW-1185">Reference proteome</keyword>
<dbReference type="CDD" id="cd07035">
    <property type="entry name" value="TPP_PYR_POX_like"/>
    <property type="match status" value="1"/>
</dbReference>
<dbReference type="InterPro" id="IPR045229">
    <property type="entry name" value="TPP_enz"/>
</dbReference>
<dbReference type="EMBL" id="SORI01000006">
    <property type="protein sequence ID" value="TDY61160.1"/>
    <property type="molecule type" value="Genomic_DNA"/>
</dbReference>
<organism evidence="7 8">
    <name type="scientific">Aminivibrio pyruvatiphilus</name>
    <dbReference type="NCBI Taxonomy" id="1005740"/>
    <lineage>
        <taxon>Bacteria</taxon>
        <taxon>Thermotogati</taxon>
        <taxon>Synergistota</taxon>
        <taxon>Synergistia</taxon>
        <taxon>Synergistales</taxon>
        <taxon>Aminobacteriaceae</taxon>
        <taxon>Aminivibrio</taxon>
    </lineage>
</organism>
<gene>
    <name evidence="7" type="ORF">C8D99_10612</name>
</gene>
<accession>A0A4R8M6Y7</accession>
<dbReference type="GO" id="GO:0005948">
    <property type="term" value="C:acetolactate synthase complex"/>
    <property type="evidence" value="ECO:0007669"/>
    <property type="project" value="TreeGrafter"/>
</dbReference>
<name>A0A4R8M6Y7_9BACT</name>
<dbReference type="GO" id="GO:0003984">
    <property type="term" value="F:acetolactate synthase activity"/>
    <property type="evidence" value="ECO:0007669"/>
    <property type="project" value="TreeGrafter"/>
</dbReference>